<organism evidence="1 2">
    <name type="scientific">Sphaerodactylus townsendi</name>
    <dbReference type="NCBI Taxonomy" id="933632"/>
    <lineage>
        <taxon>Eukaryota</taxon>
        <taxon>Metazoa</taxon>
        <taxon>Chordata</taxon>
        <taxon>Craniata</taxon>
        <taxon>Vertebrata</taxon>
        <taxon>Euteleostomi</taxon>
        <taxon>Lepidosauria</taxon>
        <taxon>Squamata</taxon>
        <taxon>Bifurcata</taxon>
        <taxon>Gekkota</taxon>
        <taxon>Sphaerodactylidae</taxon>
        <taxon>Sphaerodactylus</taxon>
    </lineage>
</organism>
<dbReference type="EMBL" id="CM037615">
    <property type="protein sequence ID" value="KAH8014873.1"/>
    <property type="molecule type" value="Genomic_DNA"/>
</dbReference>
<gene>
    <name evidence="1" type="ORF">K3G42_032355</name>
</gene>
<sequence length="190" mass="20543">MPNKKKEKVSQEPPKAGKSGKSSKDVQDNLDIESLVSWFAAGLQLAKQIAGVQNTTIGEDPFPPSQQQLSQTFICPQYDCRHLHTGMQAVSGGNDHRLASSVTLSFLLASKKSNSVPPATQLSKIKVPQPQTAAKKEKRQSSSRFSITSSRELQKLPALKGDKDMTTSQLVSYSANAPSVLVVCTHLIVV</sequence>
<evidence type="ECO:0000313" key="2">
    <source>
        <dbReference type="Proteomes" id="UP000827872"/>
    </source>
</evidence>
<reference evidence="1" key="1">
    <citation type="submission" date="2021-08" db="EMBL/GenBank/DDBJ databases">
        <title>The first chromosome-level gecko genome reveals the dynamic sex chromosomes of Neotropical dwarf geckos (Sphaerodactylidae: Sphaerodactylus).</title>
        <authorList>
            <person name="Pinto B.J."/>
            <person name="Keating S.E."/>
            <person name="Gamble T."/>
        </authorList>
    </citation>
    <scope>NUCLEOTIDE SEQUENCE</scope>
    <source>
        <strain evidence="1">TG3544</strain>
    </source>
</reference>
<comment type="caution">
    <text evidence="1">The sequence shown here is derived from an EMBL/GenBank/DDBJ whole genome shotgun (WGS) entry which is preliminary data.</text>
</comment>
<keyword evidence="2" id="KW-1185">Reference proteome</keyword>
<accession>A0ACB8G637</accession>
<evidence type="ECO:0000313" key="1">
    <source>
        <dbReference type="EMBL" id="KAH8014873.1"/>
    </source>
</evidence>
<protein>
    <submittedName>
        <fullName evidence="1">Uncharacterized protein</fullName>
    </submittedName>
</protein>
<proteinExistence type="predicted"/>
<dbReference type="Proteomes" id="UP000827872">
    <property type="component" value="Linkage Group LG02"/>
</dbReference>
<name>A0ACB8G637_9SAUR</name>